<keyword evidence="9" id="KW-1185">Reference proteome</keyword>
<dbReference type="Gene3D" id="1.20.1250.20">
    <property type="entry name" value="MFS general substrate transporter like domains"/>
    <property type="match status" value="1"/>
</dbReference>
<dbReference type="Pfam" id="PF07228">
    <property type="entry name" value="SpoIIE"/>
    <property type="match status" value="1"/>
</dbReference>
<reference evidence="8 9" key="1">
    <citation type="submission" date="2016-10" db="EMBL/GenBank/DDBJ databases">
        <title>Genome sequence of Streptomyces gilvigriseus MUSC 26.</title>
        <authorList>
            <person name="Lee L.-H."/>
            <person name="Ser H.-L."/>
        </authorList>
    </citation>
    <scope>NUCLEOTIDE SEQUENCE [LARGE SCALE GENOMIC DNA]</scope>
    <source>
        <strain evidence="8 9">MUSC 26</strain>
    </source>
</reference>
<evidence type="ECO:0000313" key="9">
    <source>
        <dbReference type="Proteomes" id="UP000243342"/>
    </source>
</evidence>
<dbReference type="Gene3D" id="3.60.40.10">
    <property type="entry name" value="PPM-type phosphatase domain"/>
    <property type="match status" value="1"/>
</dbReference>
<dbReference type="PROSITE" id="PS50850">
    <property type="entry name" value="MFS"/>
    <property type="match status" value="1"/>
</dbReference>
<evidence type="ECO:0000256" key="2">
    <source>
        <dbReference type="ARBA" id="ARBA00022692"/>
    </source>
</evidence>
<dbReference type="GO" id="GO:0022857">
    <property type="term" value="F:transmembrane transporter activity"/>
    <property type="evidence" value="ECO:0007669"/>
    <property type="project" value="InterPro"/>
</dbReference>
<feature type="transmembrane region" description="Helical" evidence="6">
    <location>
        <begin position="48"/>
        <end position="69"/>
    </location>
</feature>
<protein>
    <recommendedName>
        <fullName evidence="7">Major facilitator superfamily (MFS) profile domain-containing protein</fullName>
    </recommendedName>
</protein>
<feature type="transmembrane region" description="Helical" evidence="6">
    <location>
        <begin position="334"/>
        <end position="355"/>
    </location>
</feature>
<dbReference type="AlphaFoldDB" id="A0A1J7BL83"/>
<dbReference type="InterPro" id="IPR036259">
    <property type="entry name" value="MFS_trans_sf"/>
</dbReference>
<feature type="transmembrane region" description="Helical" evidence="6">
    <location>
        <begin position="277"/>
        <end position="298"/>
    </location>
</feature>
<dbReference type="InterPro" id="IPR036457">
    <property type="entry name" value="PPM-type-like_dom_sf"/>
</dbReference>
<keyword evidence="3" id="KW-0378">Hydrolase</keyword>
<dbReference type="InterPro" id="IPR020846">
    <property type="entry name" value="MFS_dom"/>
</dbReference>
<dbReference type="GO" id="GO:0016791">
    <property type="term" value="F:phosphatase activity"/>
    <property type="evidence" value="ECO:0007669"/>
    <property type="project" value="TreeGrafter"/>
</dbReference>
<evidence type="ECO:0000256" key="1">
    <source>
        <dbReference type="ARBA" id="ARBA00004651"/>
    </source>
</evidence>
<dbReference type="SMART" id="SM00331">
    <property type="entry name" value="PP2C_SIG"/>
    <property type="match status" value="1"/>
</dbReference>
<feature type="transmembrane region" description="Helical" evidence="6">
    <location>
        <begin position="361"/>
        <end position="382"/>
    </location>
</feature>
<organism evidence="8 9">
    <name type="scientific">Mangrovactinospora gilvigrisea</name>
    <dbReference type="NCBI Taxonomy" id="1428644"/>
    <lineage>
        <taxon>Bacteria</taxon>
        <taxon>Bacillati</taxon>
        <taxon>Actinomycetota</taxon>
        <taxon>Actinomycetes</taxon>
        <taxon>Kitasatosporales</taxon>
        <taxon>Streptomycetaceae</taxon>
        <taxon>Mangrovactinospora</taxon>
    </lineage>
</organism>
<keyword evidence="2 6" id="KW-0812">Transmembrane</keyword>
<dbReference type="STRING" id="1428644.BIV57_01060"/>
<feature type="transmembrane region" description="Helical" evidence="6">
    <location>
        <begin position="433"/>
        <end position="451"/>
    </location>
</feature>
<dbReference type="Pfam" id="PF07690">
    <property type="entry name" value="MFS_1"/>
    <property type="match status" value="1"/>
</dbReference>
<proteinExistence type="predicted"/>
<dbReference type="EMBL" id="MLCF01000002">
    <property type="protein sequence ID" value="OIV39455.1"/>
    <property type="molecule type" value="Genomic_DNA"/>
</dbReference>
<keyword evidence="5 6" id="KW-0472">Membrane</keyword>
<evidence type="ECO:0000256" key="3">
    <source>
        <dbReference type="ARBA" id="ARBA00022801"/>
    </source>
</evidence>
<dbReference type="PANTHER" id="PTHR43156:SF2">
    <property type="entry name" value="STAGE II SPORULATION PROTEIN E"/>
    <property type="match status" value="1"/>
</dbReference>
<evidence type="ECO:0000256" key="6">
    <source>
        <dbReference type="SAM" id="Phobius"/>
    </source>
</evidence>
<gene>
    <name evidence="8" type="ORF">BIV57_01060</name>
</gene>
<feature type="transmembrane region" description="Helical" evidence="6">
    <location>
        <begin position="238"/>
        <end position="256"/>
    </location>
</feature>
<feature type="transmembrane region" description="Helical" evidence="6">
    <location>
        <begin position="403"/>
        <end position="427"/>
    </location>
</feature>
<evidence type="ECO:0000259" key="7">
    <source>
        <dbReference type="PROSITE" id="PS50850"/>
    </source>
</evidence>
<dbReference type="RefSeq" id="WP_071654658.1">
    <property type="nucleotide sequence ID" value="NZ_MLCF01000002.1"/>
</dbReference>
<feature type="transmembrane region" description="Helical" evidence="6">
    <location>
        <begin position="7"/>
        <end position="28"/>
    </location>
</feature>
<comment type="subcellular location">
    <subcellularLocation>
        <location evidence="1">Cell membrane</location>
        <topology evidence="1">Multi-pass membrane protein</topology>
    </subcellularLocation>
</comment>
<comment type="caution">
    <text evidence="8">The sequence shown here is derived from an EMBL/GenBank/DDBJ whole genome shotgun (WGS) entry which is preliminary data.</text>
</comment>
<feature type="transmembrane region" description="Helical" evidence="6">
    <location>
        <begin position="106"/>
        <end position="126"/>
    </location>
</feature>
<evidence type="ECO:0000256" key="5">
    <source>
        <dbReference type="ARBA" id="ARBA00023136"/>
    </source>
</evidence>
<dbReference type="Proteomes" id="UP000243342">
    <property type="component" value="Unassembled WGS sequence"/>
</dbReference>
<dbReference type="InterPro" id="IPR001932">
    <property type="entry name" value="PPM-type_phosphatase-like_dom"/>
</dbReference>
<feature type="transmembrane region" description="Helical" evidence="6">
    <location>
        <begin position="479"/>
        <end position="497"/>
    </location>
</feature>
<name>A0A1J7BL83_9ACTN</name>
<feature type="transmembrane region" description="Helical" evidence="6">
    <location>
        <begin position="163"/>
        <end position="181"/>
    </location>
</feature>
<evidence type="ECO:0000313" key="8">
    <source>
        <dbReference type="EMBL" id="OIV39455.1"/>
    </source>
</evidence>
<dbReference type="InterPro" id="IPR052016">
    <property type="entry name" value="Bact_Sigma-Reg"/>
</dbReference>
<keyword evidence="4 6" id="KW-1133">Transmembrane helix</keyword>
<dbReference type="GO" id="GO:0005886">
    <property type="term" value="C:plasma membrane"/>
    <property type="evidence" value="ECO:0007669"/>
    <property type="project" value="UniProtKB-SubCell"/>
</dbReference>
<feature type="transmembrane region" description="Helical" evidence="6">
    <location>
        <begin position="81"/>
        <end position="100"/>
    </location>
</feature>
<dbReference type="InterPro" id="IPR011701">
    <property type="entry name" value="MFS"/>
</dbReference>
<accession>A0A1J7BL83</accession>
<dbReference type="OrthoDB" id="3956769at2"/>
<sequence>MRDRAATATVVGILLAVVAALYVVAPTLNAATLPLVRSDLGLGRGDEVAAEVAATSAAFAVLVAAGRAADLKGRRWTLSRYLLILCAGCFLLAGAVTPWIYIAARIVVAAALAAVFVSSLAYAAVLSMPGRIRRVMGGWLAAMSLGFAAAVVLLPRISELLGWRAPTAALGVAAALALILLRRVLPEDRPAKPPAAGPSARLAALPDPARTAFRALAAATGAAALQLAPVLGWGDARVGGLLIASVLAVLAARWCTLKEVPARNCAPPVPGRIWTTTAMAALIVGFIQVVLTGAVPALARASGLEPGRTALVLAAFGLGGAVGSLLIRRWNIAPLAGASLGLPLAGLGLALLHAVLGRSTYPLATGALVTALIGLGIMLAAAPQMARDLAAAPRPHLGVNAALLPAAILFGSAAAQAIPATAAAAGVPAPIEARALLWTAVIVVAAAAFALGRPVVAAAVALASAAQYVIVHLSRGHSLSIIVALLVGAMAGILAWSRRQQTERFTQASATAHALQTAVLHPIPARAGELRLAGLYRPATQGTGIGGDFLEALQTPFGTRILIGDVRGKGLQAVQSVTDLLGCFRSLAHETPDLAAVAGSLDRQLRRAATTRGDDELFATALLLQYSSDTHALQAINCGHLPPLHIDATGITPIPVPAALPLGFGTLDDGDALRPHELPLSPGATVFAHTDGLSEARNASGEFYPLTEHLTGRHLPTPSDLVRHLDADVRDFTANLTDDLAIIALART</sequence>
<dbReference type="PANTHER" id="PTHR43156">
    <property type="entry name" value="STAGE II SPORULATION PROTEIN E-RELATED"/>
    <property type="match status" value="1"/>
</dbReference>
<feature type="transmembrane region" description="Helical" evidence="6">
    <location>
        <begin position="310"/>
        <end position="327"/>
    </location>
</feature>
<feature type="transmembrane region" description="Helical" evidence="6">
    <location>
        <begin position="138"/>
        <end position="157"/>
    </location>
</feature>
<evidence type="ECO:0000256" key="4">
    <source>
        <dbReference type="ARBA" id="ARBA00022989"/>
    </source>
</evidence>
<dbReference type="SUPFAM" id="SSF103473">
    <property type="entry name" value="MFS general substrate transporter"/>
    <property type="match status" value="1"/>
</dbReference>
<feature type="transmembrane region" description="Helical" evidence="6">
    <location>
        <begin position="211"/>
        <end position="232"/>
    </location>
</feature>
<feature type="domain" description="Major facilitator superfamily (MFS) profile" evidence="7">
    <location>
        <begin position="5"/>
        <end position="503"/>
    </location>
</feature>